<evidence type="ECO:0000256" key="2">
    <source>
        <dbReference type="SAM" id="MobiDB-lite"/>
    </source>
</evidence>
<feature type="coiled-coil region" evidence="1">
    <location>
        <begin position="132"/>
        <end position="166"/>
    </location>
</feature>
<evidence type="ECO:0000313" key="4">
    <source>
        <dbReference type="EMBL" id="BAN38060.1"/>
    </source>
</evidence>
<feature type="chain" id="PRO_5013130727" evidence="3">
    <location>
        <begin position="16"/>
        <end position="329"/>
    </location>
</feature>
<evidence type="ECO:0000256" key="3">
    <source>
        <dbReference type="SAM" id="SignalP"/>
    </source>
</evidence>
<feature type="region of interest" description="Disordered" evidence="2">
    <location>
        <begin position="273"/>
        <end position="329"/>
    </location>
</feature>
<feature type="compositionally biased region" description="Polar residues" evidence="2">
    <location>
        <begin position="176"/>
        <end position="188"/>
    </location>
</feature>
<sequence length="329" mass="36972">MKLIIVLLCVILCFAQQSQENRPEPSRVHAGTAQRQLDKVQSASKQSQNSVEFHHSHFVEELTVSKKVLEETRNTIVNGQKKVTDIVGSIVNGKLQEINNLQLTAPVSSRSNIKNYIDALDKSVKLEKETRVKSLSDKMKVHTQKLTEMEKTLQEAENAEKVAHDTASKTILEMSTSASESLKQAQQNPEHKGDLKDVKIQTSQGGVEVKQTFREEEHKQRKTVKEIKRQIRLLREAAQKEFNEFKENLKTKIQEMFVDSKTKISKVISDALEKAQAEKDAKEESAEQKAKQAAGMNNGASTQPNKKSGNQIPTQTPVQNQAPNSQQTH</sequence>
<keyword evidence="3" id="KW-0732">Signal</keyword>
<evidence type="ECO:0000256" key="1">
    <source>
        <dbReference type="SAM" id="Coils"/>
    </source>
</evidence>
<name>A0A060N1S8_ENTHI</name>
<dbReference type="EMBL" id="AK419373">
    <property type="protein sequence ID" value="BAN38060.1"/>
    <property type="molecule type" value="mRNA"/>
</dbReference>
<feature type="signal peptide" evidence="3">
    <location>
        <begin position="1"/>
        <end position="15"/>
    </location>
</feature>
<dbReference type="VEuPathDB" id="AmoebaDB:EHI8A_085100"/>
<dbReference type="VEuPathDB" id="AmoebaDB:KM1_146950"/>
<feature type="compositionally biased region" description="Basic and acidic residues" evidence="2">
    <location>
        <begin position="273"/>
        <end position="290"/>
    </location>
</feature>
<feature type="region of interest" description="Disordered" evidence="2">
    <location>
        <begin position="176"/>
        <end position="195"/>
    </location>
</feature>
<keyword evidence="1" id="KW-0175">Coiled coil</keyword>
<organism evidence="4">
    <name type="scientific">Entamoeba histolytica</name>
    <dbReference type="NCBI Taxonomy" id="5759"/>
    <lineage>
        <taxon>Eukaryota</taxon>
        <taxon>Amoebozoa</taxon>
        <taxon>Evosea</taxon>
        <taxon>Archamoebae</taxon>
        <taxon>Mastigamoebida</taxon>
        <taxon>Entamoebidae</taxon>
        <taxon>Entamoeba</taxon>
    </lineage>
</organism>
<proteinExistence type="evidence at transcript level"/>
<feature type="compositionally biased region" description="Polar residues" evidence="2">
    <location>
        <begin position="298"/>
        <end position="329"/>
    </location>
</feature>
<dbReference type="VEuPathDB" id="AmoebaDB:EHI7A_083280"/>
<accession>A0A060N1S8</accession>
<dbReference type="AlphaFoldDB" id="A0A060N1S8"/>
<protein>
    <submittedName>
        <fullName evidence="4">Uncharacterized protein</fullName>
    </submittedName>
</protein>
<dbReference type="VEuPathDB" id="AmoebaDB:EHI5A_119840"/>
<dbReference type="VEuPathDB" id="AmoebaDB:EHI_093740"/>
<reference evidence="4" key="1">
    <citation type="submission" date="2012-06" db="EMBL/GenBank/DDBJ databases">
        <title>Short 5' UTR of Entamoeba genes.</title>
        <authorList>
            <person name="Hiranuka K."/>
            <person name="Kumagai M."/>
            <person name="Wakaguri H."/>
            <person name="Suzuki Y."/>
            <person name="Sugano S."/>
            <person name="Watanabe J."/>
            <person name="Makioka A."/>
        </authorList>
    </citation>
    <scope>NUCLEOTIDE SEQUENCE</scope>
    <source>
        <strain evidence="4">HM-1:IMSS</strain>
    </source>
</reference>